<feature type="compositionally biased region" description="Basic and acidic residues" evidence="1">
    <location>
        <begin position="325"/>
        <end position="334"/>
    </location>
</feature>
<evidence type="ECO:0000313" key="3">
    <source>
        <dbReference type="EMBL" id="APA05973.1"/>
    </source>
</evidence>
<feature type="compositionally biased region" description="Basic and acidic residues" evidence="1">
    <location>
        <begin position="395"/>
        <end position="415"/>
    </location>
</feature>
<dbReference type="AlphaFoldDB" id="A0A1D9PUP9"/>
<feature type="region of interest" description="Disordered" evidence="1">
    <location>
        <begin position="475"/>
        <end position="567"/>
    </location>
</feature>
<dbReference type="Pfam" id="PF04818">
    <property type="entry name" value="CID"/>
    <property type="match status" value="1"/>
</dbReference>
<dbReference type="InterPro" id="IPR008942">
    <property type="entry name" value="ENTH_VHS"/>
</dbReference>
<proteinExistence type="predicted"/>
<dbReference type="PANTHER" id="PTHR12323">
    <property type="entry name" value="SR-RELATED CTD ASSOCIATED FACTOR 6"/>
    <property type="match status" value="1"/>
</dbReference>
<gene>
    <name evidence="3" type="ORF">sscle_01g007430</name>
</gene>
<feature type="compositionally biased region" description="Basic and acidic residues" evidence="1">
    <location>
        <begin position="377"/>
        <end position="387"/>
    </location>
</feature>
<dbReference type="PROSITE" id="PS51391">
    <property type="entry name" value="CID"/>
    <property type="match status" value="1"/>
</dbReference>
<dbReference type="EMBL" id="CP017814">
    <property type="protein sequence ID" value="APA05973.1"/>
    <property type="molecule type" value="Genomic_DNA"/>
</dbReference>
<feature type="compositionally biased region" description="Gly residues" evidence="1">
    <location>
        <begin position="551"/>
        <end position="567"/>
    </location>
</feature>
<dbReference type="OrthoDB" id="21470at2759"/>
<dbReference type="PANTHER" id="PTHR12323:SF0">
    <property type="entry name" value="CALCIUM HOMEOSTASIS ENDOPLASMIC RETICULUM PROTEIN"/>
    <property type="match status" value="1"/>
</dbReference>
<dbReference type="Proteomes" id="UP000177798">
    <property type="component" value="Chromosome 1"/>
</dbReference>
<sequence length="567" mass="63204">MASHQLAIAKASFSASLLRRDPTPVSREAIADFHSYLNNVILQCSSINVQKCKQWILEHIVQSTARFTALGKYLIVFATSFTKSSNGEPSIKRKRMHILYLLNDILYHCKYRANDASVCGKIQPVLVNLLGSTASFKDCPKHQQKIQDLLDLWEEKGYYSNEYIGKLREAAKIASEVGQFTEELIGSTENGEQGLGPKLSKTAPFVMPAMHGEASMPWFDLPAGNLMPHIVPNSTRPINPDMVKPLQFVAGPADEELVIAVKALLDDVQTIFGADPSQDERNVCDVDELGQPIILDEITGEIIDGEGYYGWSRVFCEKMKRRRKGLEPISERGQHSQSRSLSPQRKRRHSESEGSEESSRSRRRRRSYSSSRSPSPDYERHAKHNEYSRSNSRGRRQDYGKADDNGKDHGEDDSPSRPTGNAELQMPETYNAAVPIQQSGFPSNQTYTNPPPMPYQPYQQGFVQAFPPNLAQYQGSMPWPPPPPPGHPPFPNMPFNPVNPQWPPPPPPSPNVPSNFQQTAGGYPPGPTGWQPPVQGGQGRGYHRGWNNSYGGQGRGGRGNFRGRGWS</sequence>
<evidence type="ECO:0000256" key="1">
    <source>
        <dbReference type="SAM" id="MobiDB-lite"/>
    </source>
</evidence>
<dbReference type="VEuPathDB" id="FungiDB:sscle_01g007430"/>
<evidence type="ECO:0000313" key="4">
    <source>
        <dbReference type="Proteomes" id="UP000177798"/>
    </source>
</evidence>
<dbReference type="Gene3D" id="1.25.40.90">
    <property type="match status" value="1"/>
</dbReference>
<name>A0A1D9PUP9_SCLS1</name>
<feature type="compositionally biased region" description="Pro residues" evidence="1">
    <location>
        <begin position="478"/>
        <end position="494"/>
    </location>
</feature>
<dbReference type="InterPro" id="IPR006569">
    <property type="entry name" value="CID_dom"/>
</dbReference>
<accession>A0A1D9PUP9</accession>
<organism evidence="3 4">
    <name type="scientific">Sclerotinia sclerotiorum (strain ATCC 18683 / 1980 / Ss-1)</name>
    <name type="common">White mold</name>
    <name type="synonym">Whetzelinia sclerotiorum</name>
    <dbReference type="NCBI Taxonomy" id="665079"/>
    <lineage>
        <taxon>Eukaryota</taxon>
        <taxon>Fungi</taxon>
        <taxon>Dikarya</taxon>
        <taxon>Ascomycota</taxon>
        <taxon>Pezizomycotina</taxon>
        <taxon>Leotiomycetes</taxon>
        <taxon>Helotiales</taxon>
        <taxon>Sclerotiniaceae</taxon>
        <taxon>Sclerotinia</taxon>
    </lineage>
</organism>
<reference evidence="4" key="1">
    <citation type="journal article" date="2017" name="Genome Biol. Evol.">
        <title>The complete genome sequence of the phytopathogenic fungus Sclerotinia sclerotiorum reveals insights into the genome architecture of broad host range pathogens.</title>
        <authorList>
            <person name="Derbyshire M."/>
            <person name="Denton-Giles M."/>
            <person name="Hegedus D."/>
            <person name="Seifbarghy S."/>
            <person name="Rollins J."/>
            <person name="van Kan J."/>
            <person name="Seidl M.F."/>
            <person name="Faino L."/>
            <person name="Mbengue M."/>
            <person name="Navaud O."/>
            <person name="Raffaele S."/>
            <person name="Hammond-Kosack K."/>
            <person name="Heard S."/>
            <person name="Oliver R."/>
        </authorList>
    </citation>
    <scope>NUCLEOTIDE SEQUENCE [LARGE SCALE GENOMIC DNA]</scope>
    <source>
        <strain evidence="4">ATCC 18683 / 1980 / Ss-1</strain>
    </source>
</reference>
<feature type="region of interest" description="Disordered" evidence="1">
    <location>
        <begin position="325"/>
        <end position="423"/>
    </location>
</feature>
<feature type="domain" description="CID" evidence="2">
    <location>
        <begin position="25"/>
        <end position="175"/>
    </location>
</feature>
<protein>
    <recommendedName>
        <fullName evidence="2">CID domain-containing protein</fullName>
    </recommendedName>
</protein>
<evidence type="ECO:0000259" key="2">
    <source>
        <dbReference type="PROSITE" id="PS51391"/>
    </source>
</evidence>
<feature type="compositionally biased region" description="Pro residues" evidence="1">
    <location>
        <begin position="500"/>
        <end position="511"/>
    </location>
</feature>